<dbReference type="EMBL" id="AVOT02129328">
    <property type="protein sequence ID" value="MBW0588121.1"/>
    <property type="molecule type" value="Genomic_DNA"/>
</dbReference>
<dbReference type="Proteomes" id="UP000765509">
    <property type="component" value="Unassembled WGS sequence"/>
</dbReference>
<evidence type="ECO:0000313" key="2">
    <source>
        <dbReference type="EMBL" id="MBW0588121.1"/>
    </source>
</evidence>
<proteinExistence type="predicted"/>
<comment type="caution">
    <text evidence="2">The sequence shown here is derived from an EMBL/GenBank/DDBJ whole genome shotgun (WGS) entry which is preliminary data.</text>
</comment>
<gene>
    <name evidence="2" type="ORF">O181_127836</name>
</gene>
<name>A0A9Q3KWZ4_9BASI</name>
<dbReference type="AlphaFoldDB" id="A0A9Q3KWZ4"/>
<protein>
    <submittedName>
        <fullName evidence="2">Uncharacterized protein</fullName>
    </submittedName>
</protein>
<sequence>MTPALEKEVQVASTSSKPAPEMSKDKPKGPQKKQKGPKNLSKPWRQAGHYQSLKIEDLPTPNQPGGFMEDPPSTVSNLDTAQYRQNQNTGFTKYRPALNTGLHLRCRFLQYTVMGSQNSNFRLAISHIYQLPFTHCGNSSCVG</sequence>
<evidence type="ECO:0000256" key="1">
    <source>
        <dbReference type="SAM" id="MobiDB-lite"/>
    </source>
</evidence>
<organism evidence="2 3">
    <name type="scientific">Austropuccinia psidii MF-1</name>
    <dbReference type="NCBI Taxonomy" id="1389203"/>
    <lineage>
        <taxon>Eukaryota</taxon>
        <taxon>Fungi</taxon>
        <taxon>Dikarya</taxon>
        <taxon>Basidiomycota</taxon>
        <taxon>Pucciniomycotina</taxon>
        <taxon>Pucciniomycetes</taxon>
        <taxon>Pucciniales</taxon>
        <taxon>Sphaerophragmiaceae</taxon>
        <taxon>Austropuccinia</taxon>
    </lineage>
</organism>
<evidence type="ECO:0000313" key="3">
    <source>
        <dbReference type="Proteomes" id="UP000765509"/>
    </source>
</evidence>
<accession>A0A9Q3KWZ4</accession>
<reference evidence="2" key="1">
    <citation type="submission" date="2021-03" db="EMBL/GenBank/DDBJ databases">
        <title>Draft genome sequence of rust myrtle Austropuccinia psidii MF-1, a brazilian biotype.</title>
        <authorList>
            <person name="Quecine M.C."/>
            <person name="Pachon D.M.R."/>
            <person name="Bonatelli M.L."/>
            <person name="Correr F.H."/>
            <person name="Franceschini L.M."/>
            <person name="Leite T.F."/>
            <person name="Margarido G.R.A."/>
            <person name="Almeida C.A."/>
            <person name="Ferrarezi J.A."/>
            <person name="Labate C.A."/>
        </authorList>
    </citation>
    <scope>NUCLEOTIDE SEQUENCE</scope>
    <source>
        <strain evidence="2">MF-1</strain>
    </source>
</reference>
<keyword evidence="3" id="KW-1185">Reference proteome</keyword>
<feature type="region of interest" description="Disordered" evidence="1">
    <location>
        <begin position="1"/>
        <end position="73"/>
    </location>
</feature>